<dbReference type="EMBL" id="CAJEWN010000357">
    <property type="protein sequence ID" value="CAD2179953.1"/>
    <property type="molecule type" value="Genomic_DNA"/>
</dbReference>
<keyword evidence="1" id="KW-0732">Signal</keyword>
<evidence type="ECO:0000313" key="2">
    <source>
        <dbReference type="EMBL" id="CAD2179953.1"/>
    </source>
</evidence>
<proteinExistence type="predicted"/>
<dbReference type="PANTHER" id="PTHR33748:SF5">
    <property type="entry name" value="GROUND-LIKE DOMAIN-CONTAINING PROTEIN"/>
    <property type="match status" value="1"/>
</dbReference>
<feature type="chain" id="PRO_5027853856" evidence="1">
    <location>
        <begin position="17"/>
        <end position="105"/>
    </location>
</feature>
<organism evidence="2 3">
    <name type="scientific">Meloidogyne enterolobii</name>
    <name type="common">Root-knot nematode worm</name>
    <name type="synonym">Meloidogyne mayaguensis</name>
    <dbReference type="NCBI Taxonomy" id="390850"/>
    <lineage>
        <taxon>Eukaryota</taxon>
        <taxon>Metazoa</taxon>
        <taxon>Ecdysozoa</taxon>
        <taxon>Nematoda</taxon>
        <taxon>Chromadorea</taxon>
        <taxon>Rhabditida</taxon>
        <taxon>Tylenchina</taxon>
        <taxon>Tylenchomorpha</taxon>
        <taxon>Tylenchoidea</taxon>
        <taxon>Meloidogynidae</taxon>
        <taxon>Meloidogyninae</taxon>
        <taxon>Meloidogyne</taxon>
    </lineage>
</organism>
<dbReference type="OrthoDB" id="8062037at2759"/>
<name>A0A6V7VYM7_MELEN</name>
<sequence>MFKLLIIIFLIIKTHSWTWYDYPSPRHSHLTCGLILPSYVCDPNFMLKNDQRRAIVELVEDFKEKTKRPNSTIPCMREGLRLVVAIAKNKIGPDDTSSEITVCFN</sequence>
<dbReference type="Pfam" id="PF17175">
    <property type="entry name" value="MOLO1"/>
    <property type="match status" value="1"/>
</dbReference>
<dbReference type="PANTHER" id="PTHR33748">
    <property type="entry name" value="PROTEIN CBG04600"/>
    <property type="match status" value="1"/>
</dbReference>
<reference evidence="2 3" key="1">
    <citation type="submission" date="2020-08" db="EMBL/GenBank/DDBJ databases">
        <authorList>
            <person name="Koutsovoulos G."/>
            <person name="Danchin GJ E."/>
        </authorList>
    </citation>
    <scope>NUCLEOTIDE SEQUENCE [LARGE SCALE GENOMIC DNA]</scope>
</reference>
<evidence type="ECO:0000256" key="1">
    <source>
        <dbReference type="SAM" id="SignalP"/>
    </source>
</evidence>
<dbReference type="Proteomes" id="UP000580250">
    <property type="component" value="Unassembled WGS sequence"/>
</dbReference>
<feature type="signal peptide" evidence="1">
    <location>
        <begin position="1"/>
        <end position="16"/>
    </location>
</feature>
<evidence type="ECO:0000313" key="3">
    <source>
        <dbReference type="Proteomes" id="UP000580250"/>
    </source>
</evidence>
<comment type="caution">
    <text evidence="2">The sequence shown here is derived from an EMBL/GenBank/DDBJ whole genome shotgun (WGS) entry which is preliminary data.</text>
</comment>
<gene>
    <name evidence="2" type="ORF">MENT_LOCUS31997</name>
</gene>
<dbReference type="InterPro" id="IPR033438">
    <property type="entry name" value="MOLO1"/>
</dbReference>
<accession>A0A6V7VYM7</accession>
<protein>
    <submittedName>
        <fullName evidence="2">Uncharacterized protein</fullName>
    </submittedName>
</protein>
<dbReference type="GO" id="GO:0005892">
    <property type="term" value="C:acetylcholine-gated channel complex"/>
    <property type="evidence" value="ECO:0007669"/>
    <property type="project" value="InterPro"/>
</dbReference>
<dbReference type="AlphaFoldDB" id="A0A6V7VYM7"/>